<dbReference type="PANTHER" id="PTHR20935">
    <property type="entry name" value="PHOSPHOGLYCERATE MUTASE-RELATED"/>
    <property type="match status" value="1"/>
</dbReference>
<name>A0A3P3VW43_9GAMM</name>
<dbReference type="SMART" id="SM00855">
    <property type="entry name" value="PGAM"/>
    <property type="match status" value="1"/>
</dbReference>
<reference evidence="2 3" key="2">
    <citation type="submission" date="2018-12" db="EMBL/GenBank/DDBJ databases">
        <title>Simiduia agarivorans gen. nov., sp. nov., a marine, agarolytic bacterium isolated from shallow coastal water from Keelung, Taiwan.</title>
        <authorList>
            <person name="Shieh W.Y."/>
        </authorList>
    </citation>
    <scope>NUCLEOTIDE SEQUENCE [LARGE SCALE GENOMIC DNA]</scope>
    <source>
        <strain evidence="2 3">GTF-13</strain>
    </source>
</reference>
<dbReference type="Proteomes" id="UP000280792">
    <property type="component" value="Unassembled WGS sequence"/>
</dbReference>
<keyword evidence="1" id="KW-0378">Hydrolase</keyword>
<dbReference type="Gene3D" id="3.40.50.1240">
    <property type="entry name" value="Phosphoglycerate mutase-like"/>
    <property type="match status" value="1"/>
</dbReference>
<evidence type="ECO:0000256" key="1">
    <source>
        <dbReference type="ARBA" id="ARBA00022801"/>
    </source>
</evidence>
<dbReference type="InterPro" id="IPR051021">
    <property type="entry name" value="Mito_Ser/Thr_phosphatase"/>
</dbReference>
<dbReference type="Pfam" id="PF00300">
    <property type="entry name" value="His_Phos_1"/>
    <property type="match status" value="1"/>
</dbReference>
<accession>A0A3P3VW43</accession>
<dbReference type="CDD" id="cd07067">
    <property type="entry name" value="HP_PGM_like"/>
    <property type="match status" value="1"/>
</dbReference>
<comment type="caution">
    <text evidence="2">The sequence shown here is derived from an EMBL/GenBank/DDBJ whole genome shotgun (WGS) entry which is preliminary data.</text>
</comment>
<dbReference type="RefSeq" id="WP_125015373.1">
    <property type="nucleotide sequence ID" value="NZ_QWEZ01000001.1"/>
</dbReference>
<sequence>MSTRLLLMRHGEAEAMVGKDEDRALTALGEQQVIASAGVLAAYGVQRILASPYKRAQQTAALVGKTLGTPFTTSELLVPEADPASALQTLPLEDEVLLLVCHMPLVSRMAGWLVEGEGAWGPGFGTADVAVIEAEWVGPGLGVMRAMLGPRGHL</sequence>
<gene>
    <name evidence="2" type="ORF">D0544_07630</name>
</gene>
<proteinExistence type="predicted"/>
<dbReference type="AlphaFoldDB" id="A0A3P3VW43"/>
<dbReference type="GO" id="GO:0016787">
    <property type="term" value="F:hydrolase activity"/>
    <property type="evidence" value="ECO:0007669"/>
    <property type="project" value="UniProtKB-KW"/>
</dbReference>
<dbReference type="InterPro" id="IPR029033">
    <property type="entry name" value="His_PPase_superfam"/>
</dbReference>
<dbReference type="EMBL" id="QWEZ01000001">
    <property type="protein sequence ID" value="RRJ84943.1"/>
    <property type="molecule type" value="Genomic_DNA"/>
</dbReference>
<protein>
    <submittedName>
        <fullName evidence="2">Phosphohistidine phosphatase SixA</fullName>
    </submittedName>
</protein>
<reference evidence="2 3" key="1">
    <citation type="submission" date="2018-08" db="EMBL/GenBank/DDBJ databases">
        <authorList>
            <person name="Khan S.A."/>
        </authorList>
    </citation>
    <scope>NUCLEOTIDE SEQUENCE [LARGE SCALE GENOMIC DNA]</scope>
    <source>
        <strain evidence="2 3">GTF-13</strain>
    </source>
</reference>
<evidence type="ECO:0000313" key="3">
    <source>
        <dbReference type="Proteomes" id="UP000280792"/>
    </source>
</evidence>
<evidence type="ECO:0000313" key="2">
    <source>
        <dbReference type="EMBL" id="RRJ84943.1"/>
    </source>
</evidence>
<dbReference type="InterPro" id="IPR013078">
    <property type="entry name" value="His_Pase_superF_clade-1"/>
</dbReference>
<organism evidence="2 3">
    <name type="scientific">Aestuariirhabdus litorea</name>
    <dbReference type="NCBI Taxonomy" id="2528527"/>
    <lineage>
        <taxon>Bacteria</taxon>
        <taxon>Pseudomonadati</taxon>
        <taxon>Pseudomonadota</taxon>
        <taxon>Gammaproteobacteria</taxon>
        <taxon>Oceanospirillales</taxon>
        <taxon>Aestuariirhabdaceae</taxon>
        <taxon>Aestuariirhabdus</taxon>
    </lineage>
</organism>
<dbReference type="SUPFAM" id="SSF53254">
    <property type="entry name" value="Phosphoglycerate mutase-like"/>
    <property type="match status" value="1"/>
</dbReference>
<keyword evidence="3" id="KW-1185">Reference proteome</keyword>